<dbReference type="Proteomes" id="UP000023152">
    <property type="component" value="Unassembled WGS sequence"/>
</dbReference>
<keyword evidence="1" id="KW-0812">Transmembrane</keyword>
<gene>
    <name evidence="2" type="ORF">RFI_29489</name>
</gene>
<feature type="transmembrane region" description="Helical" evidence="1">
    <location>
        <begin position="165"/>
        <end position="183"/>
    </location>
</feature>
<feature type="transmembrane region" description="Helical" evidence="1">
    <location>
        <begin position="138"/>
        <end position="158"/>
    </location>
</feature>
<organism evidence="2 3">
    <name type="scientific">Reticulomyxa filosa</name>
    <dbReference type="NCBI Taxonomy" id="46433"/>
    <lineage>
        <taxon>Eukaryota</taxon>
        <taxon>Sar</taxon>
        <taxon>Rhizaria</taxon>
        <taxon>Retaria</taxon>
        <taxon>Foraminifera</taxon>
        <taxon>Monothalamids</taxon>
        <taxon>Reticulomyxidae</taxon>
        <taxon>Reticulomyxa</taxon>
    </lineage>
</organism>
<proteinExistence type="predicted"/>
<evidence type="ECO:0000313" key="2">
    <source>
        <dbReference type="EMBL" id="ETO07899.1"/>
    </source>
</evidence>
<dbReference type="EMBL" id="ASPP01025582">
    <property type="protein sequence ID" value="ETO07899.1"/>
    <property type="molecule type" value="Genomic_DNA"/>
</dbReference>
<protein>
    <recommendedName>
        <fullName evidence="4">Major facilitator superfamily (MFS) profile domain-containing protein</fullName>
    </recommendedName>
</protein>
<keyword evidence="1" id="KW-0472">Membrane</keyword>
<keyword evidence="3" id="KW-1185">Reference proteome</keyword>
<feature type="transmembrane region" description="Helical" evidence="1">
    <location>
        <begin position="90"/>
        <end position="107"/>
    </location>
</feature>
<evidence type="ECO:0008006" key="4">
    <source>
        <dbReference type="Google" id="ProtNLM"/>
    </source>
</evidence>
<dbReference type="InterPro" id="IPR036259">
    <property type="entry name" value="MFS_trans_sf"/>
</dbReference>
<sequence>LVLSSYKIGKIKNLQFVAKRKKNRLGQSIYKFAFHKAGFFNFVEANKKEPMDSKQNDLKPFVEKSPLLVEERSTSSKSRAEKEPQRVRRVHIWIVFTLCVAYCFYQIDDYLISVTVKNIQKSQHWGNGDGTGVQYDTLVGPMFTLVHLACGLPVGYFVDRKLIHRSLLLGCAVLIWSLCAVLTGYSTEYWQIAVLRVILVCFVDIY</sequence>
<dbReference type="AlphaFoldDB" id="X6M214"/>
<dbReference type="SUPFAM" id="SSF103473">
    <property type="entry name" value="MFS general substrate transporter"/>
    <property type="match status" value="1"/>
</dbReference>
<feature type="non-terminal residue" evidence="2">
    <location>
        <position position="1"/>
    </location>
</feature>
<keyword evidence="1" id="KW-1133">Transmembrane helix</keyword>
<dbReference type="OrthoDB" id="3639251at2759"/>
<evidence type="ECO:0000313" key="3">
    <source>
        <dbReference type="Proteomes" id="UP000023152"/>
    </source>
</evidence>
<name>X6M214_RETFI</name>
<dbReference type="Gene3D" id="1.20.1250.20">
    <property type="entry name" value="MFS general substrate transporter like domains"/>
    <property type="match status" value="1"/>
</dbReference>
<reference evidence="2 3" key="1">
    <citation type="journal article" date="2013" name="Curr. Biol.">
        <title>The Genome of the Foraminiferan Reticulomyxa filosa.</title>
        <authorList>
            <person name="Glockner G."/>
            <person name="Hulsmann N."/>
            <person name="Schleicher M."/>
            <person name="Noegel A.A."/>
            <person name="Eichinger L."/>
            <person name="Gallinger C."/>
            <person name="Pawlowski J."/>
            <person name="Sierra R."/>
            <person name="Euteneuer U."/>
            <person name="Pillet L."/>
            <person name="Moustafa A."/>
            <person name="Platzer M."/>
            <person name="Groth M."/>
            <person name="Szafranski K."/>
            <person name="Schliwa M."/>
        </authorList>
    </citation>
    <scope>NUCLEOTIDE SEQUENCE [LARGE SCALE GENOMIC DNA]</scope>
</reference>
<accession>X6M214</accession>
<evidence type="ECO:0000256" key="1">
    <source>
        <dbReference type="SAM" id="Phobius"/>
    </source>
</evidence>
<comment type="caution">
    <text evidence="2">The sequence shown here is derived from an EMBL/GenBank/DDBJ whole genome shotgun (WGS) entry which is preliminary data.</text>
</comment>